<gene>
    <name evidence="2" type="ORF">H6A20_09390</name>
</gene>
<dbReference type="Gene3D" id="3.40.50.1110">
    <property type="entry name" value="SGNH hydrolase"/>
    <property type="match status" value="1"/>
</dbReference>
<proteinExistence type="predicted"/>
<reference evidence="2" key="1">
    <citation type="submission" date="2020-08" db="EMBL/GenBank/DDBJ databases">
        <authorList>
            <person name="Cejkova D."/>
            <person name="Kubasova T."/>
            <person name="Jahodarova E."/>
            <person name="Rychlik I."/>
        </authorList>
    </citation>
    <scope>NUCLEOTIDE SEQUENCE</scope>
    <source>
        <strain evidence="2">An582</strain>
    </source>
</reference>
<dbReference type="Pfam" id="PF13472">
    <property type="entry name" value="Lipase_GDSL_2"/>
    <property type="match status" value="1"/>
</dbReference>
<dbReference type="PANTHER" id="PTHR30383">
    <property type="entry name" value="THIOESTERASE 1/PROTEASE 1/LYSOPHOSPHOLIPASE L1"/>
    <property type="match status" value="1"/>
</dbReference>
<evidence type="ECO:0000259" key="1">
    <source>
        <dbReference type="Pfam" id="PF13472"/>
    </source>
</evidence>
<dbReference type="InterPro" id="IPR036514">
    <property type="entry name" value="SGNH_hydro_sf"/>
</dbReference>
<comment type="caution">
    <text evidence="2">The sequence shown here is derived from an EMBL/GenBank/DDBJ whole genome shotgun (WGS) entry which is preliminary data.</text>
</comment>
<dbReference type="GO" id="GO:0004622">
    <property type="term" value="F:phosphatidylcholine lysophospholipase activity"/>
    <property type="evidence" value="ECO:0007669"/>
    <property type="project" value="TreeGrafter"/>
</dbReference>
<organism evidence="2 3">
    <name type="scientific">Mordavella massiliensis</name>
    <dbReference type="NCBI Taxonomy" id="1871024"/>
    <lineage>
        <taxon>Bacteria</taxon>
        <taxon>Bacillati</taxon>
        <taxon>Bacillota</taxon>
        <taxon>Clostridia</taxon>
        <taxon>Eubacteriales</taxon>
        <taxon>Clostridiaceae</taxon>
        <taxon>Mordavella</taxon>
    </lineage>
</organism>
<dbReference type="InterPro" id="IPR013830">
    <property type="entry name" value="SGNH_hydro"/>
</dbReference>
<evidence type="ECO:0000313" key="2">
    <source>
        <dbReference type="EMBL" id="MBM6948862.1"/>
    </source>
</evidence>
<dbReference type="EMBL" id="JACJKS010000013">
    <property type="protein sequence ID" value="MBM6948862.1"/>
    <property type="molecule type" value="Genomic_DNA"/>
</dbReference>
<dbReference type="InterPro" id="IPR051532">
    <property type="entry name" value="Ester_Hydrolysis_Enzymes"/>
</dbReference>
<protein>
    <submittedName>
        <fullName evidence="2">SGNH/GDSL hydrolase family protein</fullName>
    </submittedName>
</protein>
<dbReference type="GO" id="GO:0006629">
    <property type="term" value="P:lipid metabolic process"/>
    <property type="evidence" value="ECO:0007669"/>
    <property type="project" value="InterPro"/>
</dbReference>
<sequence>MRDSILVFLGDSITDAGHSFQAPDSKGRRLGHGYVSQIARMLEERCPEEQIRIYNGGHDGFTVRGLLRMLEEDCLQHEPDVVTVLIGSNDAAVCMNTGKTPETLGFEADYRHLLARIRRETKARILCMGPFLFPRPEEYRRWIPVVRRIEQMERETAEAYKARFIPLHEALNRAAEEAGYDRITPDGIHLTEEGAGIVAWEWMNKAAHKIKISQNT</sequence>
<dbReference type="InterPro" id="IPR008265">
    <property type="entry name" value="Lipase_GDSL_AS"/>
</dbReference>
<keyword evidence="2" id="KW-0378">Hydrolase</keyword>
<dbReference type="Proteomes" id="UP000705508">
    <property type="component" value="Unassembled WGS sequence"/>
</dbReference>
<dbReference type="CDD" id="cd01834">
    <property type="entry name" value="SGNH_hydrolase_like_2"/>
    <property type="match status" value="1"/>
</dbReference>
<accession>A0A939BFY9</accession>
<feature type="domain" description="SGNH hydrolase-type esterase" evidence="1">
    <location>
        <begin position="8"/>
        <end position="195"/>
    </location>
</feature>
<dbReference type="SUPFAM" id="SSF52266">
    <property type="entry name" value="SGNH hydrolase"/>
    <property type="match status" value="1"/>
</dbReference>
<dbReference type="AlphaFoldDB" id="A0A939BFY9"/>
<dbReference type="PROSITE" id="PS01098">
    <property type="entry name" value="LIPASE_GDSL_SER"/>
    <property type="match status" value="1"/>
</dbReference>
<dbReference type="RefSeq" id="WP_204906866.1">
    <property type="nucleotide sequence ID" value="NZ_JACJKS010000013.1"/>
</dbReference>
<reference evidence="2" key="2">
    <citation type="journal article" date="2021" name="Sci. Rep.">
        <title>The distribution of antibiotic resistance genes in chicken gut microbiota commensals.</title>
        <authorList>
            <person name="Juricova H."/>
            <person name="Matiasovicova J."/>
            <person name="Kubasova T."/>
            <person name="Cejkova D."/>
            <person name="Rychlik I."/>
        </authorList>
    </citation>
    <scope>NUCLEOTIDE SEQUENCE</scope>
    <source>
        <strain evidence="2">An582</strain>
    </source>
</reference>
<evidence type="ECO:0000313" key="3">
    <source>
        <dbReference type="Proteomes" id="UP000705508"/>
    </source>
</evidence>
<name>A0A939BFY9_9CLOT</name>
<dbReference type="PANTHER" id="PTHR30383:SF5">
    <property type="entry name" value="SGNH HYDROLASE-TYPE ESTERASE DOMAIN-CONTAINING PROTEIN"/>
    <property type="match status" value="1"/>
</dbReference>